<sequence>MAKMDVQRSGSSRPGGRTARTREAVHAAARELMSKLGAEHLTIPAVADRAGVHATTVYRRWQTAEALLLDVLAEDIAAQAPLAVTGDLHADILRYARSLAIELGRPGGLAVVHALLATAQTHPGGVAAARAFAEPRSEQIAAILTASHTTEISVNDIFELVVAPIVLWAALGAIQNHPTATDQDAVRRLADNVIAIRDARARR</sequence>
<accession>A0ABP7BSL1</accession>
<dbReference type="InterPro" id="IPR001647">
    <property type="entry name" value="HTH_TetR"/>
</dbReference>
<evidence type="ECO:0000313" key="7">
    <source>
        <dbReference type="EMBL" id="GAA3666981.1"/>
    </source>
</evidence>
<keyword evidence="2 4" id="KW-0238">DNA-binding</keyword>
<protein>
    <recommendedName>
        <fullName evidence="6">HTH tetR-type domain-containing protein</fullName>
    </recommendedName>
</protein>
<name>A0ABP7BSL1_9MICO</name>
<evidence type="ECO:0000259" key="6">
    <source>
        <dbReference type="PROSITE" id="PS50977"/>
    </source>
</evidence>
<comment type="caution">
    <text evidence="7">The sequence shown here is derived from an EMBL/GenBank/DDBJ whole genome shotgun (WGS) entry which is preliminary data.</text>
</comment>
<dbReference type="Gene3D" id="1.10.10.60">
    <property type="entry name" value="Homeodomain-like"/>
    <property type="match status" value="1"/>
</dbReference>
<dbReference type="Pfam" id="PF16859">
    <property type="entry name" value="TetR_C_11"/>
    <property type="match status" value="1"/>
</dbReference>
<evidence type="ECO:0000256" key="1">
    <source>
        <dbReference type="ARBA" id="ARBA00023015"/>
    </source>
</evidence>
<keyword evidence="1" id="KW-0805">Transcription regulation</keyword>
<feature type="region of interest" description="Disordered" evidence="5">
    <location>
        <begin position="1"/>
        <end position="22"/>
    </location>
</feature>
<dbReference type="SUPFAM" id="SSF46689">
    <property type="entry name" value="Homeodomain-like"/>
    <property type="match status" value="1"/>
</dbReference>
<keyword evidence="8" id="KW-1185">Reference proteome</keyword>
<reference evidence="8" key="1">
    <citation type="journal article" date="2019" name="Int. J. Syst. Evol. Microbiol.">
        <title>The Global Catalogue of Microorganisms (GCM) 10K type strain sequencing project: providing services to taxonomists for standard genome sequencing and annotation.</title>
        <authorList>
            <consortium name="The Broad Institute Genomics Platform"/>
            <consortium name="The Broad Institute Genome Sequencing Center for Infectious Disease"/>
            <person name="Wu L."/>
            <person name="Ma J."/>
        </authorList>
    </citation>
    <scope>NUCLEOTIDE SEQUENCE [LARGE SCALE GENOMIC DNA]</scope>
    <source>
        <strain evidence="8">JCM 16546</strain>
    </source>
</reference>
<dbReference type="Pfam" id="PF00440">
    <property type="entry name" value="TetR_N"/>
    <property type="match status" value="1"/>
</dbReference>
<evidence type="ECO:0000256" key="5">
    <source>
        <dbReference type="SAM" id="MobiDB-lite"/>
    </source>
</evidence>
<dbReference type="PROSITE" id="PS50977">
    <property type="entry name" value="HTH_TETR_2"/>
    <property type="match status" value="1"/>
</dbReference>
<evidence type="ECO:0000256" key="2">
    <source>
        <dbReference type="ARBA" id="ARBA00023125"/>
    </source>
</evidence>
<proteinExistence type="predicted"/>
<dbReference type="InterPro" id="IPR011075">
    <property type="entry name" value="TetR_C"/>
</dbReference>
<feature type="DNA-binding region" description="H-T-H motif" evidence="4">
    <location>
        <begin position="42"/>
        <end position="61"/>
    </location>
</feature>
<dbReference type="InterPro" id="IPR009057">
    <property type="entry name" value="Homeodomain-like_sf"/>
</dbReference>
<dbReference type="InterPro" id="IPR036271">
    <property type="entry name" value="Tet_transcr_reg_TetR-rel_C_sf"/>
</dbReference>
<dbReference type="RefSeq" id="WP_221860871.1">
    <property type="nucleotide sequence ID" value="NZ_BAAAYV010000024.1"/>
</dbReference>
<keyword evidence="3" id="KW-0804">Transcription</keyword>
<evidence type="ECO:0000313" key="8">
    <source>
        <dbReference type="Proteomes" id="UP001410795"/>
    </source>
</evidence>
<evidence type="ECO:0000256" key="3">
    <source>
        <dbReference type="ARBA" id="ARBA00023163"/>
    </source>
</evidence>
<dbReference type="Proteomes" id="UP001410795">
    <property type="component" value="Unassembled WGS sequence"/>
</dbReference>
<gene>
    <name evidence="7" type="ORF">GCM10022202_31330</name>
</gene>
<dbReference type="SUPFAM" id="SSF48498">
    <property type="entry name" value="Tetracyclin repressor-like, C-terminal domain"/>
    <property type="match status" value="1"/>
</dbReference>
<dbReference type="EMBL" id="BAAAYV010000024">
    <property type="protein sequence ID" value="GAA3666981.1"/>
    <property type="molecule type" value="Genomic_DNA"/>
</dbReference>
<evidence type="ECO:0000256" key="4">
    <source>
        <dbReference type="PROSITE-ProRule" id="PRU00335"/>
    </source>
</evidence>
<feature type="domain" description="HTH tetR-type" evidence="6">
    <location>
        <begin position="19"/>
        <end position="79"/>
    </location>
</feature>
<dbReference type="Gene3D" id="1.10.357.10">
    <property type="entry name" value="Tetracycline Repressor, domain 2"/>
    <property type="match status" value="1"/>
</dbReference>
<organism evidence="7 8">
    <name type="scientific">Microbacterium marinilacus</name>
    <dbReference type="NCBI Taxonomy" id="415209"/>
    <lineage>
        <taxon>Bacteria</taxon>
        <taxon>Bacillati</taxon>
        <taxon>Actinomycetota</taxon>
        <taxon>Actinomycetes</taxon>
        <taxon>Micrococcales</taxon>
        <taxon>Microbacteriaceae</taxon>
        <taxon>Microbacterium</taxon>
    </lineage>
</organism>